<organism evidence="1 2">
    <name type="scientific">Actinoallomurus acaciae</name>
    <dbReference type="NCBI Taxonomy" id="502577"/>
    <lineage>
        <taxon>Bacteria</taxon>
        <taxon>Bacillati</taxon>
        <taxon>Actinomycetota</taxon>
        <taxon>Actinomycetes</taxon>
        <taxon>Streptosporangiales</taxon>
        <taxon>Thermomonosporaceae</taxon>
        <taxon>Actinoallomurus</taxon>
    </lineage>
</organism>
<name>A0ABV5YQH0_9ACTN</name>
<keyword evidence="2" id="KW-1185">Reference proteome</keyword>
<dbReference type="Proteomes" id="UP001589627">
    <property type="component" value="Unassembled WGS sequence"/>
</dbReference>
<evidence type="ECO:0000313" key="1">
    <source>
        <dbReference type="EMBL" id="MFB9837312.1"/>
    </source>
</evidence>
<protein>
    <submittedName>
        <fullName evidence="1">Uncharacterized protein</fullName>
    </submittedName>
</protein>
<sequence>MPTSLLETAKLVEYRPLPLNADGLHKTSKLWLQMADACLKRADDPTKKTGTVWDPDTSWQRGNDPALDAFVAFYDNYPRAQYHDAAKLSPKIAAALNNLAGIAASHHAAANKALQAARDELSKSGHMLGGSYHTVLFFHIHGESESTADADSAVITRTMAYLRKLNEQTKTLINLQTSVIDTLIGSLQQISDNAKKATSTLPGGAKYVKDSKYDYDWWRGEG</sequence>
<comment type="caution">
    <text evidence="1">The sequence shown here is derived from an EMBL/GenBank/DDBJ whole genome shotgun (WGS) entry which is preliminary data.</text>
</comment>
<accession>A0ABV5YQH0</accession>
<reference evidence="1 2" key="1">
    <citation type="submission" date="2024-09" db="EMBL/GenBank/DDBJ databases">
        <authorList>
            <person name="Sun Q."/>
            <person name="Mori K."/>
        </authorList>
    </citation>
    <scope>NUCLEOTIDE SEQUENCE [LARGE SCALE GENOMIC DNA]</scope>
    <source>
        <strain evidence="1 2">TBRC 0563</strain>
    </source>
</reference>
<dbReference type="EMBL" id="JBHLZP010000365">
    <property type="protein sequence ID" value="MFB9837312.1"/>
    <property type="molecule type" value="Genomic_DNA"/>
</dbReference>
<evidence type="ECO:0000313" key="2">
    <source>
        <dbReference type="Proteomes" id="UP001589627"/>
    </source>
</evidence>
<proteinExistence type="predicted"/>
<dbReference type="RefSeq" id="WP_378210125.1">
    <property type="nucleotide sequence ID" value="NZ_JBHLZP010000365.1"/>
</dbReference>
<gene>
    <name evidence="1" type="ORF">ACFFNX_34580</name>
</gene>